<dbReference type="InterPro" id="IPR003741">
    <property type="entry name" value="LUD_dom"/>
</dbReference>
<dbReference type="PANTHER" id="PTHR47153">
    <property type="entry name" value="LACTATE UTILIZATION PROTEIN B"/>
    <property type="match status" value="1"/>
</dbReference>
<keyword evidence="5" id="KW-0249">Electron transport</keyword>
<dbReference type="Pfam" id="PF02589">
    <property type="entry name" value="LUD_dom"/>
    <property type="match status" value="1"/>
</dbReference>
<evidence type="ECO:0000256" key="3">
    <source>
        <dbReference type="ARBA" id="ARBA00022723"/>
    </source>
</evidence>
<sequence>MKADNIDHARAAAEFLQDRAQAKWHDSAIWWVRQKRDAQAKQLPEWEQLRVLAQQIKAHTLSRLDEYLEQFQRNAEHNGVTVHWAADAAEHNRIVHGILAAANVKKLVKSKSMLTEECGLNPFLEQRGIEVIDTDLGERIVQLRHEPPSHIVMPAIHLKKEQISELFHQELGTEAGNNDPTYLTHAARANLREHFLTADAGLTGVNFAIAETGGVVVCTNEGNADLGTALPPIHIASMGLEKIIPKLAHLGVFTRLLARSAIGSPITTYTSHFHQPRPGGQMHIVIVDNGRSDILGNDDFYQSLRCIRCGACMNTCPVYRRSTGHSYSYIIPGPIGSTLGPSRDIRKHGSMAFACTTCGSCSNVCPVKINLHEQLILQRKRAFDAGTLKPAKKMGLLAMRFLTRHPALLDAGGKVMRKVVPILPQALTAASAWSRPGRELPEMPAQSFKEMWRARQENKHD</sequence>
<dbReference type="InterPro" id="IPR017900">
    <property type="entry name" value="4Fe4S_Fe_S_CS"/>
</dbReference>
<dbReference type="PROSITE" id="PS00198">
    <property type="entry name" value="4FE4S_FER_1"/>
    <property type="match status" value="2"/>
</dbReference>
<feature type="compositionally biased region" description="Basic and acidic residues" evidence="8">
    <location>
        <begin position="450"/>
        <end position="461"/>
    </location>
</feature>
<dbReference type="InterPro" id="IPR037171">
    <property type="entry name" value="NagB/RpiA_transferase-like"/>
</dbReference>
<gene>
    <name evidence="10" type="ORF">ACFOLG_00360</name>
</gene>
<dbReference type="Gene3D" id="1.10.1060.10">
    <property type="entry name" value="Alpha-helical ferredoxin"/>
    <property type="match status" value="1"/>
</dbReference>
<reference evidence="11" key="1">
    <citation type="journal article" date="2019" name="Int. J. Syst. Evol. Microbiol.">
        <title>The Global Catalogue of Microorganisms (GCM) 10K type strain sequencing project: providing services to taxonomists for standard genome sequencing and annotation.</title>
        <authorList>
            <consortium name="The Broad Institute Genomics Platform"/>
            <consortium name="The Broad Institute Genome Sequencing Center for Infectious Disease"/>
            <person name="Wu L."/>
            <person name="Ma J."/>
        </authorList>
    </citation>
    <scope>NUCLEOTIDE SEQUENCE [LARGE SCALE GENOMIC DNA]</scope>
    <source>
        <strain evidence="11">KCTC 42742</strain>
    </source>
</reference>
<evidence type="ECO:0000256" key="1">
    <source>
        <dbReference type="ARBA" id="ARBA00022448"/>
    </source>
</evidence>
<evidence type="ECO:0000259" key="9">
    <source>
        <dbReference type="PROSITE" id="PS51379"/>
    </source>
</evidence>
<evidence type="ECO:0000313" key="11">
    <source>
        <dbReference type="Proteomes" id="UP001595741"/>
    </source>
</evidence>
<comment type="caution">
    <text evidence="10">The sequence shown here is derived from an EMBL/GenBank/DDBJ whole genome shotgun (WGS) entry which is preliminary data.</text>
</comment>
<proteinExistence type="predicted"/>
<evidence type="ECO:0000256" key="8">
    <source>
        <dbReference type="SAM" id="MobiDB-lite"/>
    </source>
</evidence>
<protein>
    <submittedName>
        <fullName evidence="10">Lactate utilization protein B</fullName>
    </submittedName>
</protein>
<keyword evidence="4" id="KW-0677">Repeat</keyword>
<dbReference type="SUPFAM" id="SSF54862">
    <property type="entry name" value="4Fe-4S ferredoxins"/>
    <property type="match status" value="1"/>
</dbReference>
<evidence type="ECO:0000256" key="7">
    <source>
        <dbReference type="ARBA" id="ARBA00023014"/>
    </source>
</evidence>
<dbReference type="InterPro" id="IPR009051">
    <property type="entry name" value="Helical_ferredxn"/>
</dbReference>
<evidence type="ECO:0000313" key="10">
    <source>
        <dbReference type="EMBL" id="MFC3530627.1"/>
    </source>
</evidence>
<dbReference type="EMBL" id="JBHRXN010000001">
    <property type="protein sequence ID" value="MFC3530627.1"/>
    <property type="molecule type" value="Genomic_DNA"/>
</dbReference>
<dbReference type="SUPFAM" id="SSF100950">
    <property type="entry name" value="NagB/RpiA/CoA transferase-like"/>
    <property type="match status" value="1"/>
</dbReference>
<feature type="domain" description="4Fe-4S ferredoxin-type" evidence="9">
    <location>
        <begin position="345"/>
        <end position="374"/>
    </location>
</feature>
<organism evidence="10 11">
    <name type="scientific">Vogesella facilis</name>
    <dbReference type="NCBI Taxonomy" id="1655232"/>
    <lineage>
        <taxon>Bacteria</taxon>
        <taxon>Pseudomonadati</taxon>
        <taxon>Pseudomonadota</taxon>
        <taxon>Betaproteobacteria</taxon>
        <taxon>Neisseriales</taxon>
        <taxon>Chromobacteriaceae</taxon>
        <taxon>Vogesella</taxon>
    </lineage>
</organism>
<keyword evidence="1" id="KW-0813">Transport</keyword>
<keyword evidence="7" id="KW-0411">Iron-sulfur</keyword>
<dbReference type="InterPro" id="IPR024185">
    <property type="entry name" value="FTHF_cligase-like_sf"/>
</dbReference>
<feature type="region of interest" description="Disordered" evidence="8">
    <location>
        <begin position="438"/>
        <end position="461"/>
    </location>
</feature>
<keyword evidence="3" id="KW-0479">Metal-binding</keyword>
<dbReference type="InterPro" id="IPR017896">
    <property type="entry name" value="4Fe4S_Fe-S-bd"/>
</dbReference>
<keyword evidence="11" id="KW-1185">Reference proteome</keyword>
<keyword evidence="6" id="KW-0408">Iron</keyword>
<dbReference type="PROSITE" id="PS51379">
    <property type="entry name" value="4FE4S_FER_2"/>
    <property type="match status" value="2"/>
</dbReference>
<dbReference type="Pfam" id="PF13183">
    <property type="entry name" value="Fer4_8"/>
    <property type="match status" value="1"/>
</dbReference>
<dbReference type="PANTHER" id="PTHR47153:SF2">
    <property type="entry name" value="LACTATE UTILIZATION PROTEIN B"/>
    <property type="match status" value="1"/>
</dbReference>
<keyword evidence="2" id="KW-0004">4Fe-4S</keyword>
<name>A0ABV7RBS4_9NEIS</name>
<evidence type="ECO:0000256" key="4">
    <source>
        <dbReference type="ARBA" id="ARBA00022737"/>
    </source>
</evidence>
<dbReference type="InterPro" id="IPR004452">
    <property type="entry name" value="LutB/LldF"/>
</dbReference>
<dbReference type="RefSeq" id="WP_386087259.1">
    <property type="nucleotide sequence ID" value="NZ_JBHRXN010000001.1"/>
</dbReference>
<evidence type="ECO:0000256" key="5">
    <source>
        <dbReference type="ARBA" id="ARBA00022982"/>
    </source>
</evidence>
<evidence type="ECO:0000256" key="6">
    <source>
        <dbReference type="ARBA" id="ARBA00023004"/>
    </source>
</evidence>
<dbReference type="Proteomes" id="UP001595741">
    <property type="component" value="Unassembled WGS sequence"/>
</dbReference>
<dbReference type="Gene3D" id="3.40.50.10420">
    <property type="entry name" value="NagB/RpiA/CoA transferase-like"/>
    <property type="match status" value="1"/>
</dbReference>
<evidence type="ECO:0000256" key="2">
    <source>
        <dbReference type="ARBA" id="ARBA00022485"/>
    </source>
</evidence>
<feature type="domain" description="4Fe-4S ferredoxin-type" evidence="9">
    <location>
        <begin position="296"/>
        <end position="326"/>
    </location>
</feature>
<accession>A0ABV7RBS4</accession>